<dbReference type="AlphaFoldDB" id="A0A9Q3HE57"/>
<feature type="compositionally biased region" description="Basic and acidic residues" evidence="3">
    <location>
        <begin position="284"/>
        <end position="306"/>
    </location>
</feature>
<dbReference type="InterPro" id="IPR001878">
    <property type="entry name" value="Znf_CCHC"/>
</dbReference>
<evidence type="ECO:0000259" key="4">
    <source>
        <dbReference type="PROSITE" id="PS50158"/>
    </source>
</evidence>
<evidence type="ECO:0000256" key="3">
    <source>
        <dbReference type="SAM" id="MobiDB-lite"/>
    </source>
</evidence>
<feature type="region of interest" description="Disordered" evidence="3">
    <location>
        <begin position="21"/>
        <end position="40"/>
    </location>
</feature>
<keyword evidence="2" id="KW-0862">Zinc</keyword>
<dbReference type="Gene3D" id="4.10.60.10">
    <property type="entry name" value="Zinc finger, CCHC-type"/>
    <property type="match status" value="1"/>
</dbReference>
<dbReference type="InterPro" id="IPR036875">
    <property type="entry name" value="Znf_CCHC_sf"/>
</dbReference>
<comment type="caution">
    <text evidence="5">The sequence shown here is derived from an EMBL/GenBank/DDBJ whole genome shotgun (WGS) entry which is preliminary data.</text>
</comment>
<gene>
    <name evidence="5" type="ORF">O181_041326</name>
</gene>
<evidence type="ECO:0000256" key="1">
    <source>
        <dbReference type="ARBA" id="ARBA00022664"/>
    </source>
</evidence>
<dbReference type="Proteomes" id="UP000765509">
    <property type="component" value="Unassembled WGS sequence"/>
</dbReference>
<reference evidence="5" key="1">
    <citation type="submission" date="2021-03" db="EMBL/GenBank/DDBJ databases">
        <title>Draft genome sequence of rust myrtle Austropuccinia psidii MF-1, a brazilian biotype.</title>
        <authorList>
            <person name="Quecine M.C."/>
            <person name="Pachon D.M.R."/>
            <person name="Bonatelli M.L."/>
            <person name="Correr F.H."/>
            <person name="Franceschini L.M."/>
            <person name="Leite T.F."/>
            <person name="Margarido G.R.A."/>
            <person name="Almeida C.A."/>
            <person name="Ferrarezi J.A."/>
            <person name="Labate C.A."/>
        </authorList>
    </citation>
    <scope>NUCLEOTIDE SEQUENCE</scope>
    <source>
        <strain evidence="5">MF-1</strain>
    </source>
</reference>
<dbReference type="PROSITE" id="PS50158">
    <property type="entry name" value="ZF_CCHC"/>
    <property type="match status" value="1"/>
</dbReference>
<evidence type="ECO:0000256" key="2">
    <source>
        <dbReference type="PROSITE-ProRule" id="PRU00047"/>
    </source>
</evidence>
<feature type="compositionally biased region" description="Polar residues" evidence="3">
    <location>
        <begin position="30"/>
        <end position="40"/>
    </location>
</feature>
<feature type="region of interest" description="Disordered" evidence="3">
    <location>
        <begin position="284"/>
        <end position="314"/>
    </location>
</feature>
<sequence>MKPQPQGHVMDSPYHQDDIKTDAMLMNKARSPSQYQEGDNMSYSEKEALKKLTEASTWPKFSSPGAYDHVELIDCIYGLFIDVPSIPDYWINARLNTEFKGHASIWYTEMKEIHGKRNWPWWNTQIIQKYSNGTWIWQKTMSFENDKYSVDKDPYKWSLRQSKRLKGIDPQLNIQMTNHQLLTQMPEELEHALKCRCNHNCTLDEIANTSQDVRKRTNMRKYTPYKSSGFTEKQPFRVEFKDKPKVGVAGMEKKKNSCHNCGSTDHYANNCPKAKKKVYAIEKVPEEESPTEDSKSDSMGDAIREQSDDDQDPREEFLVEYQAETLLEIKDIQLEAGIPQDTAKKNLCKQTQDAQTFLVTPTKGMAYIHGTATKMTVCIDNAQHPMIIDRGAHCSIVAKHYLDNHFPNWRNSLLPTKAKKFNSASAKMTSIGKIIKDIIIPLRKGNLRLNCQDESMLKW</sequence>
<keyword evidence="2" id="KW-0863">Zinc-finger</keyword>
<dbReference type="GO" id="GO:0003676">
    <property type="term" value="F:nucleic acid binding"/>
    <property type="evidence" value="ECO:0007669"/>
    <property type="project" value="InterPro"/>
</dbReference>
<evidence type="ECO:0000313" key="6">
    <source>
        <dbReference type="Proteomes" id="UP000765509"/>
    </source>
</evidence>
<evidence type="ECO:0000313" key="5">
    <source>
        <dbReference type="EMBL" id="MBW0501611.1"/>
    </source>
</evidence>
<dbReference type="SUPFAM" id="SSF57756">
    <property type="entry name" value="Retrovirus zinc finger-like domains"/>
    <property type="match status" value="1"/>
</dbReference>
<organism evidence="5 6">
    <name type="scientific">Austropuccinia psidii MF-1</name>
    <dbReference type="NCBI Taxonomy" id="1389203"/>
    <lineage>
        <taxon>Eukaryota</taxon>
        <taxon>Fungi</taxon>
        <taxon>Dikarya</taxon>
        <taxon>Basidiomycota</taxon>
        <taxon>Pucciniomycotina</taxon>
        <taxon>Pucciniomycetes</taxon>
        <taxon>Pucciniales</taxon>
        <taxon>Sphaerophragmiaceae</taxon>
        <taxon>Austropuccinia</taxon>
    </lineage>
</organism>
<name>A0A9Q3HE57_9BASI</name>
<dbReference type="EMBL" id="AVOT02016422">
    <property type="protein sequence ID" value="MBW0501611.1"/>
    <property type="molecule type" value="Genomic_DNA"/>
</dbReference>
<feature type="domain" description="CCHC-type" evidence="4">
    <location>
        <begin position="258"/>
        <end position="273"/>
    </location>
</feature>
<keyword evidence="1" id="KW-0507">mRNA processing</keyword>
<accession>A0A9Q3HE57</accession>
<proteinExistence type="predicted"/>
<dbReference type="GO" id="GO:0006397">
    <property type="term" value="P:mRNA processing"/>
    <property type="evidence" value="ECO:0007669"/>
    <property type="project" value="UniProtKB-KW"/>
</dbReference>
<protein>
    <recommendedName>
        <fullName evidence="4">CCHC-type domain-containing protein</fullName>
    </recommendedName>
</protein>
<dbReference type="SMART" id="SM00343">
    <property type="entry name" value="ZnF_C2HC"/>
    <property type="match status" value="1"/>
</dbReference>
<dbReference type="Pfam" id="PF00098">
    <property type="entry name" value="zf-CCHC"/>
    <property type="match status" value="1"/>
</dbReference>
<dbReference type="GO" id="GO:0008270">
    <property type="term" value="F:zinc ion binding"/>
    <property type="evidence" value="ECO:0007669"/>
    <property type="project" value="UniProtKB-KW"/>
</dbReference>
<keyword evidence="6" id="KW-1185">Reference proteome</keyword>
<keyword evidence="2" id="KW-0479">Metal-binding</keyword>
<dbReference type="OrthoDB" id="2507294at2759"/>